<protein>
    <submittedName>
        <fullName evidence="2">Uncharacterized protein</fullName>
    </submittedName>
</protein>
<name>A0A4Y1QZS1_PRUDU</name>
<dbReference type="EMBL" id="AP019298">
    <property type="protein sequence ID" value="BBG97313.1"/>
    <property type="molecule type" value="Genomic_DNA"/>
</dbReference>
<feature type="compositionally biased region" description="Pro residues" evidence="1">
    <location>
        <begin position="91"/>
        <end position="103"/>
    </location>
</feature>
<organism evidence="2">
    <name type="scientific">Prunus dulcis</name>
    <name type="common">Almond</name>
    <name type="synonym">Amygdalus dulcis</name>
    <dbReference type="NCBI Taxonomy" id="3755"/>
    <lineage>
        <taxon>Eukaryota</taxon>
        <taxon>Viridiplantae</taxon>
        <taxon>Streptophyta</taxon>
        <taxon>Embryophyta</taxon>
        <taxon>Tracheophyta</taxon>
        <taxon>Spermatophyta</taxon>
        <taxon>Magnoliopsida</taxon>
        <taxon>eudicotyledons</taxon>
        <taxon>Gunneridae</taxon>
        <taxon>Pentapetalae</taxon>
        <taxon>rosids</taxon>
        <taxon>fabids</taxon>
        <taxon>Rosales</taxon>
        <taxon>Rosaceae</taxon>
        <taxon>Amygdaloideae</taxon>
        <taxon>Amygdaleae</taxon>
        <taxon>Prunus</taxon>
    </lineage>
</organism>
<evidence type="ECO:0000313" key="2">
    <source>
        <dbReference type="EMBL" id="BBG97313.1"/>
    </source>
</evidence>
<dbReference type="AlphaFoldDB" id="A0A4Y1QZS1"/>
<feature type="region of interest" description="Disordered" evidence="1">
    <location>
        <begin position="1"/>
        <end position="129"/>
    </location>
</feature>
<proteinExistence type="predicted"/>
<gene>
    <name evidence="2" type="ORF">Prudu_006394</name>
</gene>
<evidence type="ECO:0000256" key="1">
    <source>
        <dbReference type="SAM" id="MobiDB-lite"/>
    </source>
</evidence>
<accession>A0A4Y1QZS1</accession>
<feature type="compositionally biased region" description="Basic and acidic residues" evidence="1">
    <location>
        <begin position="45"/>
        <end position="71"/>
    </location>
</feature>
<sequence>MSRRRRKETTQAIILAPAPPTEAEDLVEDFGYGQNTGETLPNFRQKSEENLKEEIEKGKGKIDIRARHSPDVGHAQDSARFPKQKLGRNPPLEPENLPTPEPAQEPVEQPFIGGPSGPAPPRPTVMGDPNLQQTLELLTQALSRAEQSRDPSLGYADQAKRIGATDFDGDGDPAVAEEWIEKWNGSWR</sequence>
<reference evidence="2" key="1">
    <citation type="journal article" date="2019" name="Science">
        <title>Mutation of a bHLH transcription factor allowed almond domestication.</title>
        <authorList>
            <person name="Sanchez-Perez R."/>
            <person name="Pavan S."/>
            <person name="Mazzeo R."/>
            <person name="Moldovan C."/>
            <person name="Aiese Cigliano R."/>
            <person name="Del Cueto J."/>
            <person name="Ricciardi F."/>
            <person name="Lotti C."/>
            <person name="Ricciardi L."/>
            <person name="Dicenta F."/>
            <person name="Lopez-Marques R.L."/>
            <person name="Lindberg Moller B."/>
        </authorList>
    </citation>
    <scope>NUCLEOTIDE SEQUENCE</scope>
</reference>
<feature type="compositionally biased region" description="Polar residues" evidence="1">
    <location>
        <begin position="33"/>
        <end position="44"/>
    </location>
</feature>